<feature type="domain" description="DNA replication/recombination mediator RecO N-terminal" evidence="7">
    <location>
        <begin position="1"/>
        <end position="56"/>
    </location>
</feature>
<dbReference type="SUPFAM" id="SSF57863">
    <property type="entry name" value="ArfGap/RecO-like zinc finger"/>
    <property type="match status" value="1"/>
</dbReference>
<dbReference type="GO" id="GO:0006310">
    <property type="term" value="P:DNA recombination"/>
    <property type="evidence" value="ECO:0007669"/>
    <property type="project" value="UniProtKB-KW"/>
</dbReference>
<evidence type="ECO:0000256" key="1">
    <source>
        <dbReference type="ARBA" id="ARBA00007452"/>
    </source>
</evidence>
<dbReference type="InterPro" id="IPR012340">
    <property type="entry name" value="NA-bd_OB-fold"/>
</dbReference>
<accession>A0A381YWD5</accession>
<evidence type="ECO:0000259" key="7">
    <source>
        <dbReference type="Pfam" id="PF11967"/>
    </source>
</evidence>
<comment type="similarity">
    <text evidence="1">Belongs to the RecO family.</text>
</comment>
<dbReference type="NCBIfam" id="TIGR00613">
    <property type="entry name" value="reco"/>
    <property type="match status" value="1"/>
</dbReference>
<dbReference type="InterPro" id="IPR003717">
    <property type="entry name" value="RecO"/>
</dbReference>
<name>A0A381YWD5_9ZZZZ</name>
<evidence type="ECO:0000256" key="4">
    <source>
        <dbReference type="ARBA" id="ARBA00023172"/>
    </source>
</evidence>
<dbReference type="PANTHER" id="PTHR33991:SF1">
    <property type="entry name" value="DNA REPAIR PROTEIN RECO"/>
    <property type="match status" value="1"/>
</dbReference>
<evidence type="ECO:0000313" key="8">
    <source>
        <dbReference type="EMBL" id="SVA80952.1"/>
    </source>
</evidence>
<dbReference type="InterPro" id="IPR022572">
    <property type="entry name" value="DNA_rep/recomb_RecO_N"/>
</dbReference>
<gene>
    <name evidence="8" type="ORF">METZ01_LOCUS133806</name>
</gene>
<sequence>MTNRYGKVKCIAKAARKIKNRFGATIEPLSHIRLIYFGKENQNLYRLNHSDIIHSFQSIRDDLKKIYTGIYFSELIDTLIPEMHPESNAFRLLHDGLKTLEVINNSDILSCIFEMRLMCLAGYTPQLSYCSICKKPEHSTKIGFSFERRGIICEPCSFQAQPEIRFQAGILKYLKKLKTMDIKHANRLKFPKGSELEIEQLIHRFVLSYTGRELKSYPFIKNMAKAVSGIEL</sequence>
<dbReference type="Gene3D" id="1.20.1440.120">
    <property type="entry name" value="Recombination protein O, C-terminal domain"/>
    <property type="match status" value="1"/>
</dbReference>
<dbReference type="Gene3D" id="2.40.50.140">
    <property type="entry name" value="Nucleic acid-binding proteins"/>
    <property type="match status" value="1"/>
</dbReference>
<dbReference type="GO" id="GO:0006302">
    <property type="term" value="P:double-strand break repair"/>
    <property type="evidence" value="ECO:0007669"/>
    <property type="project" value="TreeGrafter"/>
</dbReference>
<dbReference type="HAMAP" id="MF_00201">
    <property type="entry name" value="RecO"/>
    <property type="match status" value="1"/>
</dbReference>
<evidence type="ECO:0000256" key="3">
    <source>
        <dbReference type="ARBA" id="ARBA00022763"/>
    </source>
</evidence>
<dbReference type="InterPro" id="IPR037278">
    <property type="entry name" value="ARFGAP/RecO"/>
</dbReference>
<dbReference type="PANTHER" id="PTHR33991">
    <property type="entry name" value="DNA REPAIR PROTEIN RECO"/>
    <property type="match status" value="1"/>
</dbReference>
<dbReference type="Pfam" id="PF11967">
    <property type="entry name" value="RecO_N"/>
    <property type="match status" value="1"/>
</dbReference>
<dbReference type="EMBL" id="UINC01019154">
    <property type="protein sequence ID" value="SVA80952.1"/>
    <property type="molecule type" value="Genomic_DNA"/>
</dbReference>
<keyword evidence="3" id="KW-0227">DNA damage</keyword>
<evidence type="ECO:0000256" key="6">
    <source>
        <dbReference type="ARBA" id="ARBA00033409"/>
    </source>
</evidence>
<keyword evidence="4" id="KW-0233">DNA recombination</keyword>
<dbReference type="GO" id="GO:0043590">
    <property type="term" value="C:bacterial nucleoid"/>
    <property type="evidence" value="ECO:0007669"/>
    <property type="project" value="TreeGrafter"/>
</dbReference>
<organism evidence="8">
    <name type="scientific">marine metagenome</name>
    <dbReference type="NCBI Taxonomy" id="408172"/>
    <lineage>
        <taxon>unclassified sequences</taxon>
        <taxon>metagenomes</taxon>
        <taxon>ecological metagenomes</taxon>
    </lineage>
</organism>
<dbReference type="Pfam" id="PF02565">
    <property type="entry name" value="RecO_C"/>
    <property type="match status" value="1"/>
</dbReference>
<dbReference type="InterPro" id="IPR042242">
    <property type="entry name" value="RecO_C"/>
</dbReference>
<evidence type="ECO:0000256" key="5">
    <source>
        <dbReference type="ARBA" id="ARBA00023204"/>
    </source>
</evidence>
<evidence type="ECO:0000256" key="2">
    <source>
        <dbReference type="ARBA" id="ARBA00021310"/>
    </source>
</evidence>
<reference evidence="8" key="1">
    <citation type="submission" date="2018-05" db="EMBL/GenBank/DDBJ databases">
        <authorList>
            <person name="Lanie J.A."/>
            <person name="Ng W.-L."/>
            <person name="Kazmierczak K.M."/>
            <person name="Andrzejewski T.M."/>
            <person name="Davidsen T.M."/>
            <person name="Wayne K.J."/>
            <person name="Tettelin H."/>
            <person name="Glass J.I."/>
            <person name="Rusch D."/>
            <person name="Podicherti R."/>
            <person name="Tsui H.-C.T."/>
            <person name="Winkler M.E."/>
        </authorList>
    </citation>
    <scope>NUCLEOTIDE SEQUENCE</scope>
</reference>
<proteinExistence type="inferred from homology"/>
<keyword evidence="5" id="KW-0234">DNA repair</keyword>
<dbReference type="AlphaFoldDB" id="A0A381YWD5"/>
<protein>
    <recommendedName>
        <fullName evidence="2">DNA repair protein RecO</fullName>
    </recommendedName>
    <alternativeName>
        <fullName evidence="6">Recombination protein O</fullName>
    </alternativeName>
</protein>
<dbReference type="SUPFAM" id="SSF50249">
    <property type="entry name" value="Nucleic acid-binding proteins"/>
    <property type="match status" value="1"/>
</dbReference>